<organism evidence="1 2">
    <name type="scientific">Ixodes persulcatus</name>
    <name type="common">Taiga tick</name>
    <dbReference type="NCBI Taxonomy" id="34615"/>
    <lineage>
        <taxon>Eukaryota</taxon>
        <taxon>Metazoa</taxon>
        <taxon>Ecdysozoa</taxon>
        <taxon>Arthropoda</taxon>
        <taxon>Chelicerata</taxon>
        <taxon>Arachnida</taxon>
        <taxon>Acari</taxon>
        <taxon>Parasitiformes</taxon>
        <taxon>Ixodida</taxon>
        <taxon>Ixodoidea</taxon>
        <taxon>Ixodidae</taxon>
        <taxon>Ixodinae</taxon>
        <taxon>Ixodes</taxon>
    </lineage>
</organism>
<evidence type="ECO:0000313" key="2">
    <source>
        <dbReference type="Proteomes" id="UP000805193"/>
    </source>
</evidence>
<proteinExistence type="predicted"/>
<sequence length="141" mass="15331">MKTGPGRSFTTSRLQTVCARKGRGEKKTGLSGFPRLADRRKIRRARRDPGGTGDGGAEIGHGDGARDGRRLRAPENCSPLGSPAPRRGPRAVRRTLVYVHRPGNLSRVGAPHETQNEQSRLLDCGAGGIPLTSVEWRREED</sequence>
<name>A0AC60Q2S2_IXOPE</name>
<dbReference type="EMBL" id="JABSTQ010009573">
    <property type="protein sequence ID" value="KAG0427985.1"/>
    <property type="molecule type" value="Genomic_DNA"/>
</dbReference>
<accession>A0AC60Q2S2</accession>
<reference evidence="1 2" key="1">
    <citation type="journal article" date="2020" name="Cell">
        <title>Large-Scale Comparative Analyses of Tick Genomes Elucidate Their Genetic Diversity and Vector Capacities.</title>
        <authorList>
            <consortium name="Tick Genome and Microbiome Consortium (TIGMIC)"/>
            <person name="Jia N."/>
            <person name="Wang J."/>
            <person name="Shi W."/>
            <person name="Du L."/>
            <person name="Sun Y."/>
            <person name="Zhan W."/>
            <person name="Jiang J.F."/>
            <person name="Wang Q."/>
            <person name="Zhang B."/>
            <person name="Ji P."/>
            <person name="Bell-Sakyi L."/>
            <person name="Cui X.M."/>
            <person name="Yuan T.T."/>
            <person name="Jiang B.G."/>
            <person name="Yang W.F."/>
            <person name="Lam T.T."/>
            <person name="Chang Q.C."/>
            <person name="Ding S.J."/>
            <person name="Wang X.J."/>
            <person name="Zhu J.G."/>
            <person name="Ruan X.D."/>
            <person name="Zhao L."/>
            <person name="Wei J.T."/>
            <person name="Ye R.Z."/>
            <person name="Que T.C."/>
            <person name="Du C.H."/>
            <person name="Zhou Y.H."/>
            <person name="Cheng J.X."/>
            <person name="Dai P.F."/>
            <person name="Guo W.B."/>
            <person name="Han X.H."/>
            <person name="Huang E.J."/>
            <person name="Li L.F."/>
            <person name="Wei W."/>
            <person name="Gao Y.C."/>
            <person name="Liu J.Z."/>
            <person name="Shao H.Z."/>
            <person name="Wang X."/>
            <person name="Wang C.C."/>
            <person name="Yang T.C."/>
            <person name="Huo Q.B."/>
            <person name="Li W."/>
            <person name="Chen H.Y."/>
            <person name="Chen S.E."/>
            <person name="Zhou L.G."/>
            <person name="Ni X.B."/>
            <person name="Tian J.H."/>
            <person name="Sheng Y."/>
            <person name="Liu T."/>
            <person name="Pan Y.S."/>
            <person name="Xia L.Y."/>
            <person name="Li J."/>
            <person name="Zhao F."/>
            <person name="Cao W.C."/>
        </authorList>
    </citation>
    <scope>NUCLEOTIDE SEQUENCE [LARGE SCALE GENOMIC DNA]</scope>
    <source>
        <strain evidence="1">Iper-2018</strain>
    </source>
</reference>
<protein>
    <submittedName>
        <fullName evidence="1">Uncharacterized protein</fullName>
    </submittedName>
</protein>
<evidence type="ECO:0000313" key="1">
    <source>
        <dbReference type="EMBL" id="KAG0427985.1"/>
    </source>
</evidence>
<comment type="caution">
    <text evidence="1">The sequence shown here is derived from an EMBL/GenBank/DDBJ whole genome shotgun (WGS) entry which is preliminary data.</text>
</comment>
<keyword evidence="2" id="KW-1185">Reference proteome</keyword>
<gene>
    <name evidence="1" type="ORF">HPB47_025005</name>
</gene>
<dbReference type="Proteomes" id="UP000805193">
    <property type="component" value="Unassembled WGS sequence"/>
</dbReference>